<organism evidence="4 5">
    <name type="scientific">Flavobacterium jumunjinense</name>
    <dbReference type="NCBI Taxonomy" id="998845"/>
    <lineage>
        <taxon>Bacteria</taxon>
        <taxon>Pseudomonadati</taxon>
        <taxon>Bacteroidota</taxon>
        <taxon>Flavobacteriia</taxon>
        <taxon>Flavobacteriales</taxon>
        <taxon>Flavobacteriaceae</taxon>
        <taxon>Flavobacterium</taxon>
    </lineage>
</organism>
<evidence type="ECO:0000313" key="4">
    <source>
        <dbReference type="EMBL" id="MFB9095430.1"/>
    </source>
</evidence>
<dbReference type="PANTHER" id="PTHR42754:SF1">
    <property type="entry name" value="LIPOPROTEIN"/>
    <property type="match status" value="1"/>
</dbReference>
<dbReference type="NCBIfam" id="TIGR02608">
    <property type="entry name" value="delta_60_rpt"/>
    <property type="match status" value="6"/>
</dbReference>
<dbReference type="InterPro" id="IPR026444">
    <property type="entry name" value="Secre_tail"/>
</dbReference>
<evidence type="ECO:0000259" key="3">
    <source>
        <dbReference type="Pfam" id="PF18962"/>
    </source>
</evidence>
<dbReference type="PANTHER" id="PTHR42754">
    <property type="entry name" value="ENDOGLUCANASE"/>
    <property type="match status" value="1"/>
</dbReference>
<comment type="caution">
    <text evidence="4">The sequence shown here is derived from an EMBL/GenBank/DDBJ whole genome shotgun (WGS) entry which is preliminary data.</text>
</comment>
<keyword evidence="5" id="KW-1185">Reference proteome</keyword>
<dbReference type="Pfam" id="PF17164">
    <property type="entry name" value="DUF5122"/>
    <property type="match status" value="7"/>
</dbReference>
<evidence type="ECO:0000256" key="1">
    <source>
        <dbReference type="ARBA" id="ARBA00022729"/>
    </source>
</evidence>
<dbReference type="EMBL" id="JBHMEY010000006">
    <property type="protein sequence ID" value="MFB9095430.1"/>
    <property type="molecule type" value="Genomic_DNA"/>
</dbReference>
<feature type="chain" id="PRO_5045297576" evidence="2">
    <location>
        <begin position="22"/>
        <end position="463"/>
    </location>
</feature>
<reference evidence="4 5" key="1">
    <citation type="submission" date="2024-09" db="EMBL/GenBank/DDBJ databases">
        <authorList>
            <person name="Sun Q."/>
            <person name="Mori K."/>
        </authorList>
    </citation>
    <scope>NUCLEOTIDE SEQUENCE [LARGE SCALE GENOMIC DNA]</scope>
    <source>
        <strain evidence="4 5">CECT 7955</strain>
    </source>
</reference>
<dbReference type="InterPro" id="IPR013431">
    <property type="entry name" value="Delta_60_rpt"/>
</dbReference>
<feature type="signal peptide" evidence="2">
    <location>
        <begin position="1"/>
        <end position="21"/>
    </location>
</feature>
<feature type="domain" description="Secretion system C-terminal sorting" evidence="3">
    <location>
        <begin position="392"/>
        <end position="458"/>
    </location>
</feature>
<dbReference type="Proteomes" id="UP001589607">
    <property type="component" value="Unassembled WGS sequence"/>
</dbReference>
<proteinExistence type="predicted"/>
<name>A0ABV5GJ83_9FLAO</name>
<dbReference type="RefSeq" id="WP_236456994.1">
    <property type="nucleotide sequence ID" value="NZ_CBCSGE010000010.1"/>
</dbReference>
<dbReference type="NCBIfam" id="TIGR04183">
    <property type="entry name" value="Por_Secre_tail"/>
    <property type="match status" value="1"/>
</dbReference>
<accession>A0ABV5GJ83</accession>
<evidence type="ECO:0000313" key="5">
    <source>
        <dbReference type="Proteomes" id="UP001589607"/>
    </source>
</evidence>
<protein>
    <submittedName>
        <fullName evidence="4">T9SS type A sorting domain-containing protein</fullName>
    </submittedName>
</protein>
<dbReference type="Gene3D" id="2.80.10.50">
    <property type="match status" value="3"/>
</dbReference>
<gene>
    <name evidence="4" type="ORF">ACFFVF_02790</name>
</gene>
<sequence length="463" mass="50852">MKNIFLLFTMFLQFVYCQNPANNDPSFNISSGFNNNVFVTVIQNDDKIIVGGQFTMFQGITNNRLIRLNSDGTKDTSFDIGAGFNQFVGCISVQDDEKILVGGGFTTYQNLSYKSLIRLNSDGSIDNTFNLGTGFNGNVSYIAIQNDNKIIIGGNFTVFNGQSQNNVIRLNVDGTIDSSFNINGVLNGVVNNISIQNDGKIIVAGGFTTFLGQSQNGLIRFNSDGTKDASFDIGTGFNPNPNSTITQPDGKIIVSGWFTSYQGQPQNYLIRLNSDGTKDTSFSIGAGFNGSTYPLILQQNGKIIVGGQFTTYQNQNQTYLLRLNSDGSKDISFDIGTGFDNRIISIIKQSDEKIILGGGFTTYNGQAHSRLIRLIGDEVLSNSNHLKLDFLVYPNPIFDKLNILLKDNETLLLTEVYDISGKIMFNSNLKEIDLSNLNSGIYFLKVNTLNGTSIKKIIKLNKN</sequence>
<evidence type="ECO:0000256" key="2">
    <source>
        <dbReference type="SAM" id="SignalP"/>
    </source>
</evidence>
<dbReference type="SUPFAM" id="SSF63829">
    <property type="entry name" value="Calcium-dependent phosphotriesterase"/>
    <property type="match status" value="1"/>
</dbReference>
<dbReference type="Pfam" id="PF18962">
    <property type="entry name" value="Por_Secre_tail"/>
    <property type="match status" value="1"/>
</dbReference>
<keyword evidence="1 2" id="KW-0732">Signal</keyword>